<evidence type="ECO:0000256" key="4">
    <source>
        <dbReference type="ARBA" id="ARBA00022490"/>
    </source>
</evidence>
<keyword evidence="4" id="KW-0963">Cytoplasm</keyword>
<dbReference type="Ensembl" id="ENSSSCT00030064613.1">
    <property type="protein sequence ID" value="ENSSSCP00030029534.1"/>
    <property type="gene ID" value="ENSSSCG00030046313.1"/>
</dbReference>
<gene>
    <name evidence="10" type="primary">DPPA5</name>
</gene>
<comment type="similarity">
    <text evidence="2">Belongs to the KHDC1 family.</text>
</comment>
<evidence type="ECO:0000259" key="9">
    <source>
        <dbReference type="Pfam" id="PF16005"/>
    </source>
</evidence>
<evidence type="ECO:0000256" key="6">
    <source>
        <dbReference type="ARBA" id="ARBA00054456"/>
    </source>
</evidence>
<feature type="compositionally biased region" description="Low complexity" evidence="8">
    <location>
        <begin position="121"/>
        <end position="131"/>
    </location>
</feature>
<feature type="domain" description="KH-like RNA-binding" evidence="9">
    <location>
        <begin position="12"/>
        <end position="96"/>
    </location>
</feature>
<keyword evidence="5" id="KW-0694">RNA-binding</keyword>
<evidence type="ECO:0000256" key="2">
    <source>
        <dbReference type="ARBA" id="ARBA00009081"/>
    </source>
</evidence>
<proteinExistence type="inferred from homology"/>
<evidence type="ECO:0000256" key="5">
    <source>
        <dbReference type="ARBA" id="ARBA00022884"/>
    </source>
</evidence>
<sequence>MGKLPPKPNDILSWVGAPEDFTEPEVFQVQTRLLEALFGPEGSRIPYVEKVSKIMLEMKVLESSDLTEVMVYGPYLYKFRTKWMLQSMAEWHRQRQERGEKPRDEVFWNLSVKAASHPLLQPSSLLPNHPSGQPPPALRQHREASLSGLCLTPAVVPSVGLGTLE</sequence>
<comment type="subcellular location">
    <subcellularLocation>
        <location evidence="1">Cytoplasm</location>
    </subcellularLocation>
</comment>
<organism evidence="10 11">
    <name type="scientific">Sus scrofa</name>
    <name type="common">Pig</name>
    <dbReference type="NCBI Taxonomy" id="9823"/>
    <lineage>
        <taxon>Eukaryota</taxon>
        <taxon>Metazoa</taxon>
        <taxon>Chordata</taxon>
        <taxon>Craniata</taxon>
        <taxon>Vertebrata</taxon>
        <taxon>Euteleostomi</taxon>
        <taxon>Mammalia</taxon>
        <taxon>Eutheria</taxon>
        <taxon>Laurasiatheria</taxon>
        <taxon>Artiodactyla</taxon>
        <taxon>Suina</taxon>
        <taxon>Suidae</taxon>
        <taxon>Sus</taxon>
    </lineage>
</organism>
<evidence type="ECO:0000313" key="11">
    <source>
        <dbReference type="Proteomes" id="UP000694570"/>
    </source>
</evidence>
<keyword evidence="3" id="KW-0217">Developmental protein</keyword>
<dbReference type="InterPro" id="IPR031952">
    <property type="entry name" value="MOEP19_KH-like"/>
</dbReference>
<dbReference type="Gene3D" id="3.30.1370.10">
    <property type="entry name" value="K Homology domain, type 1"/>
    <property type="match status" value="1"/>
</dbReference>
<name>A0A8D0X4S9_PIG</name>
<evidence type="ECO:0000256" key="8">
    <source>
        <dbReference type="SAM" id="MobiDB-lite"/>
    </source>
</evidence>
<dbReference type="GO" id="GO:0005737">
    <property type="term" value="C:cytoplasm"/>
    <property type="evidence" value="ECO:0007669"/>
    <property type="project" value="UniProtKB-SubCell"/>
</dbReference>
<dbReference type="AlphaFoldDB" id="A0A8D0X4S9"/>
<evidence type="ECO:0000256" key="1">
    <source>
        <dbReference type="ARBA" id="ARBA00004496"/>
    </source>
</evidence>
<dbReference type="GO" id="GO:0003723">
    <property type="term" value="F:RNA binding"/>
    <property type="evidence" value="ECO:0007669"/>
    <property type="project" value="UniProtKB-KW"/>
</dbReference>
<dbReference type="CDD" id="cd12795">
    <property type="entry name" value="FILIA_N_like"/>
    <property type="match status" value="1"/>
</dbReference>
<comment type="function">
    <text evidence="6">Involved in the maintenance of embryonic stem (ES) cell pluripotency. Dispensable for self-renewal of pluripotent ES cells and establishment of germ cells. Associates with specific target mRNAs.</text>
</comment>
<reference evidence="10" key="1">
    <citation type="submission" date="2025-08" db="UniProtKB">
        <authorList>
            <consortium name="Ensembl"/>
        </authorList>
    </citation>
    <scope>IDENTIFICATION</scope>
</reference>
<protein>
    <recommendedName>
        <fullName evidence="7">Embryonal stem cell-specific gene 1 protein</fullName>
    </recommendedName>
</protein>
<feature type="region of interest" description="Disordered" evidence="8">
    <location>
        <begin position="121"/>
        <end position="142"/>
    </location>
</feature>
<dbReference type="PANTHER" id="PTHR31368">
    <property type="entry name" value="DEVELOPMENT PLURPOTENCY-ASSOCIATED PROTEIN 1/5 FAMILY MEMBER"/>
    <property type="match status" value="1"/>
</dbReference>
<dbReference type="PANTHER" id="PTHR31368:SF4">
    <property type="entry name" value="DEVELOPMENTAL PLURIPOTENCY-ASSOCIATED 5 PROTEIN"/>
    <property type="match status" value="1"/>
</dbReference>
<dbReference type="InterPro" id="IPR036612">
    <property type="entry name" value="KH_dom_type_1_sf"/>
</dbReference>
<evidence type="ECO:0000256" key="3">
    <source>
        <dbReference type="ARBA" id="ARBA00022473"/>
    </source>
</evidence>
<evidence type="ECO:0000256" key="7">
    <source>
        <dbReference type="ARBA" id="ARBA00076670"/>
    </source>
</evidence>
<dbReference type="Proteomes" id="UP000694570">
    <property type="component" value="Unplaced"/>
</dbReference>
<dbReference type="Pfam" id="PF16005">
    <property type="entry name" value="MOEP19"/>
    <property type="match status" value="1"/>
</dbReference>
<evidence type="ECO:0000313" key="10">
    <source>
        <dbReference type="Ensembl" id="ENSSSCP00030029534.1"/>
    </source>
</evidence>
<dbReference type="FunFam" id="3.30.1370.10:FF:000079">
    <property type="entry name" value="developmental pluripotency-associated 5 protein-like"/>
    <property type="match status" value="1"/>
</dbReference>
<accession>A0A8D0X4S9</accession>